<name>A0ABN2KA20_9ACTN</name>
<dbReference type="PANTHER" id="PTHR30607:SF2">
    <property type="entry name" value="POTASSIUM-TRANSPORTING ATPASE POTASSIUM-BINDING SUBUNIT"/>
    <property type="match status" value="1"/>
</dbReference>
<comment type="caution">
    <text evidence="10">The sequence shown here is derived from an EMBL/GenBank/DDBJ whole genome shotgun (WGS) entry which is preliminary data.</text>
</comment>
<comment type="subcellular location">
    <subcellularLocation>
        <location evidence="9">Cell membrane</location>
        <topology evidence="9">Multi-pass membrane protein</topology>
    </subcellularLocation>
</comment>
<dbReference type="HAMAP" id="MF_00275">
    <property type="entry name" value="KdpA"/>
    <property type="match status" value="1"/>
</dbReference>
<evidence type="ECO:0000256" key="1">
    <source>
        <dbReference type="ARBA" id="ARBA00022448"/>
    </source>
</evidence>
<dbReference type="PIRSF" id="PIRSF001294">
    <property type="entry name" value="K_ATPaseA"/>
    <property type="match status" value="1"/>
</dbReference>
<feature type="transmembrane region" description="Helical" evidence="9">
    <location>
        <begin position="515"/>
        <end position="539"/>
    </location>
</feature>
<feature type="transmembrane region" description="Helical" evidence="9">
    <location>
        <begin position="371"/>
        <end position="391"/>
    </location>
</feature>
<evidence type="ECO:0000256" key="7">
    <source>
        <dbReference type="ARBA" id="ARBA00023065"/>
    </source>
</evidence>
<evidence type="ECO:0000256" key="2">
    <source>
        <dbReference type="ARBA" id="ARBA00022475"/>
    </source>
</evidence>
<keyword evidence="2 9" id="KW-1003">Cell membrane</keyword>
<evidence type="ECO:0000256" key="5">
    <source>
        <dbReference type="ARBA" id="ARBA00022958"/>
    </source>
</evidence>
<protein>
    <recommendedName>
        <fullName evidence="9">Potassium-transporting ATPase potassium-binding subunit</fullName>
    </recommendedName>
    <alternativeName>
        <fullName evidence="9">ATP phosphohydrolase [potassium-transporting] A chain</fullName>
    </alternativeName>
    <alternativeName>
        <fullName evidence="9">Potassium-binding and translocating subunit A</fullName>
    </alternativeName>
    <alternativeName>
        <fullName evidence="9">Potassium-translocating ATPase A chain</fullName>
    </alternativeName>
</protein>
<feature type="transmembrane region" description="Helical" evidence="9">
    <location>
        <begin position="480"/>
        <end position="503"/>
    </location>
</feature>
<dbReference type="EMBL" id="BAAAME010000010">
    <property type="protein sequence ID" value="GAA1751520.1"/>
    <property type="molecule type" value="Genomic_DNA"/>
</dbReference>
<feature type="transmembrane region" description="Helical" evidence="9">
    <location>
        <begin position="251"/>
        <end position="269"/>
    </location>
</feature>
<feature type="transmembrane region" description="Helical" evidence="9">
    <location>
        <begin position="176"/>
        <end position="194"/>
    </location>
</feature>
<dbReference type="RefSeq" id="WP_344203815.1">
    <property type="nucleotide sequence ID" value="NZ_BAAAME010000010.1"/>
</dbReference>
<dbReference type="InterPro" id="IPR004623">
    <property type="entry name" value="KdpA"/>
</dbReference>
<evidence type="ECO:0000256" key="4">
    <source>
        <dbReference type="ARBA" id="ARBA00022692"/>
    </source>
</evidence>
<evidence type="ECO:0000256" key="8">
    <source>
        <dbReference type="ARBA" id="ARBA00023136"/>
    </source>
</evidence>
<reference evidence="10 11" key="1">
    <citation type="journal article" date="2019" name="Int. J. Syst. Evol. Microbiol.">
        <title>The Global Catalogue of Microorganisms (GCM) 10K type strain sequencing project: providing services to taxonomists for standard genome sequencing and annotation.</title>
        <authorList>
            <consortium name="The Broad Institute Genomics Platform"/>
            <consortium name="The Broad Institute Genome Sequencing Center for Infectious Disease"/>
            <person name="Wu L."/>
            <person name="Ma J."/>
        </authorList>
    </citation>
    <scope>NUCLEOTIDE SEQUENCE [LARGE SCALE GENOMIC DNA]</scope>
    <source>
        <strain evidence="10 11">JCM 13518</strain>
    </source>
</reference>
<evidence type="ECO:0000256" key="6">
    <source>
        <dbReference type="ARBA" id="ARBA00022989"/>
    </source>
</evidence>
<keyword evidence="1 9" id="KW-0813">Transport</keyword>
<accession>A0ABN2KA20</accession>
<feature type="transmembrane region" description="Helical" evidence="9">
    <location>
        <begin position="61"/>
        <end position="83"/>
    </location>
</feature>
<evidence type="ECO:0000313" key="10">
    <source>
        <dbReference type="EMBL" id="GAA1751520.1"/>
    </source>
</evidence>
<sequence length="557" mass="56743">MNDTLSGLLTIAAVAAVLALAWKPLGDHMARVVTGTTHARPERALYRLVGVDPEAQQSARAYAISVLAFSGVGIVVLVAVLMGQQHLPFSRDLPGMPWDMAVNTAVSFVTNTNWQSYAGEATLGFTAQMAGLAVQNFLSAAVGICVAVALVRGFLASRSGMIGNFWVDLVRVTGRILLPVAVVGVVLLLTQGVVQSFADQTIQTVTGGSQVVPGGPVASQEAIKQLGTNGGGFFNANSAHPFENPTPFSNVVQIVLMLLVPVALTRTFGTMIGSRRQGLTILGAMAALFTASLAVATWAETTAQGAAARAAGAAMEGKETSFGTWGSILFSTATTSTSTGAVNASHDSLTPTGGGAALVNMMLGEVSPGGVGSGLYGMLVMAVVTVFVAGLMVGRTPELLGKKIGRPEITRVALYTLSVPAIVLLGVGVAIALPSSADAMGNSGVHGFSEVVYAFTSAGNNNGSAFGGITVTSTFFQLSLAAAMLLGRFVTIALVLSLAGALARQRPVPTTAGTLPTHTVLFGSLLVGVVLLVTGLTYLPSLALGPIAEALTNGVMS</sequence>
<organism evidence="10 11">
    <name type="scientific">Aeromicrobium alkaliterrae</name>
    <dbReference type="NCBI Taxonomy" id="302168"/>
    <lineage>
        <taxon>Bacteria</taxon>
        <taxon>Bacillati</taxon>
        <taxon>Actinomycetota</taxon>
        <taxon>Actinomycetes</taxon>
        <taxon>Propionibacteriales</taxon>
        <taxon>Nocardioidaceae</taxon>
        <taxon>Aeromicrobium</taxon>
    </lineage>
</organism>
<dbReference type="Proteomes" id="UP001501057">
    <property type="component" value="Unassembled WGS sequence"/>
</dbReference>
<keyword evidence="11" id="KW-1185">Reference proteome</keyword>
<dbReference type="Pfam" id="PF03814">
    <property type="entry name" value="KdpA"/>
    <property type="match status" value="1"/>
</dbReference>
<evidence type="ECO:0000256" key="9">
    <source>
        <dbReference type="HAMAP-Rule" id="MF_00275"/>
    </source>
</evidence>
<dbReference type="PANTHER" id="PTHR30607">
    <property type="entry name" value="POTASSIUM-TRANSPORTING ATPASE A CHAIN"/>
    <property type="match status" value="1"/>
</dbReference>
<keyword evidence="6 9" id="KW-1133">Transmembrane helix</keyword>
<dbReference type="NCBIfam" id="TIGR00680">
    <property type="entry name" value="kdpA"/>
    <property type="match status" value="1"/>
</dbReference>
<keyword evidence="5 9" id="KW-0630">Potassium</keyword>
<gene>
    <name evidence="9 10" type="primary">kdpA</name>
    <name evidence="10" type="ORF">GCM10009710_33970</name>
</gene>
<keyword evidence="7 9" id="KW-0406">Ion transport</keyword>
<comment type="similarity">
    <text evidence="9">Belongs to the KdpA family.</text>
</comment>
<evidence type="ECO:0000313" key="11">
    <source>
        <dbReference type="Proteomes" id="UP001501057"/>
    </source>
</evidence>
<proteinExistence type="inferred from homology"/>
<comment type="caution">
    <text evidence="9">Lacks conserved residue(s) required for the propagation of feature annotation.</text>
</comment>
<evidence type="ECO:0000256" key="3">
    <source>
        <dbReference type="ARBA" id="ARBA00022538"/>
    </source>
</evidence>
<feature type="transmembrane region" description="Helical" evidence="9">
    <location>
        <begin position="412"/>
        <end position="433"/>
    </location>
</feature>
<feature type="transmembrane region" description="Helical" evidence="9">
    <location>
        <begin position="134"/>
        <end position="155"/>
    </location>
</feature>
<keyword evidence="4 9" id="KW-0812">Transmembrane</keyword>
<keyword evidence="8 9" id="KW-0472">Membrane</keyword>
<comment type="subunit">
    <text evidence="9">The system is composed of three essential subunits: KdpA, KdpB and KdpC.</text>
</comment>
<comment type="function">
    <text evidence="9">Part of the high-affinity ATP-driven potassium transport (or Kdp) system, which catalyzes the hydrolysis of ATP coupled with the electrogenic transport of potassium into the cytoplasm. This subunit binds the extracellular potassium ions and delivers the ions to the membrane domain of KdpB through an intramembrane tunnel.</text>
</comment>
<feature type="transmembrane region" description="Helical" evidence="9">
    <location>
        <begin position="281"/>
        <end position="299"/>
    </location>
</feature>
<keyword evidence="3 9" id="KW-0633">Potassium transport</keyword>